<evidence type="ECO:0000256" key="6">
    <source>
        <dbReference type="ARBA" id="ARBA00043266"/>
    </source>
</evidence>
<dbReference type="Gene3D" id="2.60.40.10">
    <property type="entry name" value="Immunoglobulins"/>
    <property type="match status" value="2"/>
</dbReference>
<dbReference type="EMBL" id="JAATIS010007298">
    <property type="protein sequence ID" value="KAG2458034.1"/>
    <property type="molecule type" value="Genomic_DNA"/>
</dbReference>
<accession>A0A8X7WYK8</accession>
<dbReference type="SMART" id="SM00406">
    <property type="entry name" value="IGv"/>
    <property type="match status" value="2"/>
</dbReference>
<dbReference type="GO" id="GO:0042101">
    <property type="term" value="C:T cell receptor complex"/>
    <property type="evidence" value="ECO:0007669"/>
    <property type="project" value="UniProtKB-KW"/>
</dbReference>
<name>A0A8X7WYK8_POLSE</name>
<keyword evidence="3" id="KW-1064">Adaptive immunity</keyword>
<dbReference type="SUPFAM" id="SSF48726">
    <property type="entry name" value="Immunoglobulin"/>
    <property type="match status" value="2"/>
</dbReference>
<evidence type="ECO:0000256" key="5">
    <source>
        <dbReference type="ARBA" id="ARBA00023319"/>
    </source>
</evidence>
<dbReference type="Proteomes" id="UP000886611">
    <property type="component" value="Unassembled WGS sequence"/>
</dbReference>
<evidence type="ECO:0000256" key="4">
    <source>
        <dbReference type="ARBA" id="ARBA00023170"/>
    </source>
</evidence>
<keyword evidence="5" id="KW-0393">Immunoglobulin domain</keyword>
<dbReference type="GO" id="GO:0002250">
    <property type="term" value="P:adaptive immune response"/>
    <property type="evidence" value="ECO:0007669"/>
    <property type="project" value="UniProtKB-KW"/>
</dbReference>
<gene>
    <name evidence="8" type="primary">Iglv545_0</name>
    <name evidence="8" type="ORF">GTO96_0018566</name>
</gene>
<dbReference type="InterPro" id="IPR013106">
    <property type="entry name" value="Ig_V-set"/>
</dbReference>
<keyword evidence="9" id="KW-1185">Reference proteome</keyword>
<evidence type="ECO:0000313" key="8">
    <source>
        <dbReference type="EMBL" id="KAG2458034.1"/>
    </source>
</evidence>
<dbReference type="SMART" id="SM00409">
    <property type="entry name" value="IG"/>
    <property type="match status" value="2"/>
</dbReference>
<feature type="non-terminal residue" evidence="8">
    <location>
        <position position="1"/>
    </location>
</feature>
<dbReference type="PROSITE" id="PS50835">
    <property type="entry name" value="IG_LIKE"/>
    <property type="match status" value="1"/>
</dbReference>
<keyword evidence="4" id="KW-0675">Receptor</keyword>
<evidence type="ECO:0000259" key="7">
    <source>
        <dbReference type="PROSITE" id="PS50835"/>
    </source>
</evidence>
<feature type="domain" description="Ig-like" evidence="7">
    <location>
        <begin position="102"/>
        <end position="201"/>
    </location>
</feature>
<keyword evidence="1" id="KW-0732">Signal</keyword>
<dbReference type="AlphaFoldDB" id="A0A8X7WYK8"/>
<organism evidence="8 9">
    <name type="scientific">Polypterus senegalus</name>
    <name type="common">Senegal bichir</name>
    <dbReference type="NCBI Taxonomy" id="55291"/>
    <lineage>
        <taxon>Eukaryota</taxon>
        <taxon>Metazoa</taxon>
        <taxon>Chordata</taxon>
        <taxon>Craniata</taxon>
        <taxon>Vertebrata</taxon>
        <taxon>Euteleostomi</taxon>
        <taxon>Actinopterygii</taxon>
        <taxon>Polypteriformes</taxon>
        <taxon>Polypteridae</taxon>
        <taxon>Polypterus</taxon>
    </lineage>
</organism>
<dbReference type="InterPro" id="IPR036179">
    <property type="entry name" value="Ig-like_dom_sf"/>
</dbReference>
<dbReference type="Pfam" id="PF07686">
    <property type="entry name" value="V-set"/>
    <property type="match status" value="2"/>
</dbReference>
<feature type="non-terminal residue" evidence="8">
    <location>
        <position position="396"/>
    </location>
</feature>
<dbReference type="PANTHER" id="PTHR19256">
    <property type="entry name" value="T-CELL RECEPTOR GAMMA CHAIN"/>
    <property type="match status" value="1"/>
</dbReference>
<reference evidence="8 9" key="1">
    <citation type="journal article" date="2021" name="Cell">
        <title>Tracing the genetic footprints of vertebrate landing in non-teleost ray-finned fishes.</title>
        <authorList>
            <person name="Bi X."/>
            <person name="Wang K."/>
            <person name="Yang L."/>
            <person name="Pan H."/>
            <person name="Jiang H."/>
            <person name="Wei Q."/>
            <person name="Fang M."/>
            <person name="Yu H."/>
            <person name="Zhu C."/>
            <person name="Cai Y."/>
            <person name="He Y."/>
            <person name="Gan X."/>
            <person name="Zeng H."/>
            <person name="Yu D."/>
            <person name="Zhu Y."/>
            <person name="Jiang H."/>
            <person name="Qiu Q."/>
            <person name="Yang H."/>
            <person name="Zhang Y.E."/>
            <person name="Wang W."/>
            <person name="Zhu M."/>
            <person name="He S."/>
            <person name="Zhang G."/>
        </authorList>
    </citation>
    <scope>NUCLEOTIDE SEQUENCE [LARGE SCALE GENOMIC DNA]</scope>
    <source>
        <strain evidence="8">Bchr_013</strain>
    </source>
</reference>
<evidence type="ECO:0000313" key="9">
    <source>
        <dbReference type="Proteomes" id="UP000886611"/>
    </source>
</evidence>
<sequence length="396" mass="44448">MSSRTPNVHLGLMPGAVVGVCNKLPSLGAEGETWRPFTNDLEQIWGQLNYQLKERVTEGLDSRLMFPHSHSATSHKRHKALKMRRRQLDLLRCVTLALLATPSWSATLFQPSSVVLKDGKPARIECRVGGSSTRDTTFYWYRQKGDTELLWILYYQDTSTQEKAESFAGRFSSTKQRDRQAAFLIITETSRADEATYFCAVWSAHRHTGARAGDTKTCQVRRQLAIPQSNRSQCACAPGDSQLRVVSVSRSLVAPDVHSEISTCINRHLTGTSAALLSLTKPPGSFSVFPCALDSQSVAKNIIHWYRQRPGQPLEWLLYIKSNTDRKFAPGADGKFTAMKDKDSCLLSVLNLDRNDAALYACAYWSYSSTTLRGARRPRHKVLNVGRQQGTHWLLR</sequence>
<evidence type="ECO:0000256" key="1">
    <source>
        <dbReference type="ARBA" id="ARBA00022729"/>
    </source>
</evidence>
<comment type="caution">
    <text evidence="8">The sequence shown here is derived from an EMBL/GenBank/DDBJ whole genome shotgun (WGS) entry which is preliminary data.</text>
</comment>
<protein>
    <submittedName>
        <fullName evidence="8">LV545 protein</fullName>
    </submittedName>
</protein>
<keyword evidence="6" id="KW-1279">T cell receptor</keyword>
<evidence type="ECO:0000256" key="2">
    <source>
        <dbReference type="ARBA" id="ARBA00022859"/>
    </source>
</evidence>
<dbReference type="InterPro" id="IPR051117">
    <property type="entry name" value="TRG_var/const_region"/>
</dbReference>
<dbReference type="InterPro" id="IPR007110">
    <property type="entry name" value="Ig-like_dom"/>
</dbReference>
<keyword evidence="2" id="KW-0391">Immunity</keyword>
<evidence type="ECO:0000256" key="3">
    <source>
        <dbReference type="ARBA" id="ARBA00023130"/>
    </source>
</evidence>
<dbReference type="InterPro" id="IPR003599">
    <property type="entry name" value="Ig_sub"/>
</dbReference>
<dbReference type="PANTHER" id="PTHR19256:SF40">
    <property type="entry name" value="NON-FUNCTIONAL T CELL RECEPTOR GAMMA VARIABLE 10-RELATED"/>
    <property type="match status" value="1"/>
</dbReference>
<proteinExistence type="predicted"/>
<dbReference type="InterPro" id="IPR013783">
    <property type="entry name" value="Ig-like_fold"/>
</dbReference>
<dbReference type="CDD" id="cd00099">
    <property type="entry name" value="IgV"/>
    <property type="match status" value="1"/>
</dbReference>